<dbReference type="Proteomes" id="UP000309997">
    <property type="component" value="Unassembled WGS sequence"/>
</dbReference>
<evidence type="ECO:0000313" key="2">
    <source>
        <dbReference type="Proteomes" id="UP000309997"/>
    </source>
</evidence>
<evidence type="ECO:0000313" key="1">
    <source>
        <dbReference type="EMBL" id="KAL3599515.1"/>
    </source>
</evidence>
<keyword evidence="2" id="KW-1185">Reference proteome</keyword>
<organism evidence="1 2">
    <name type="scientific">Populus alba</name>
    <name type="common">White poplar</name>
    <dbReference type="NCBI Taxonomy" id="43335"/>
    <lineage>
        <taxon>Eukaryota</taxon>
        <taxon>Viridiplantae</taxon>
        <taxon>Streptophyta</taxon>
        <taxon>Embryophyta</taxon>
        <taxon>Tracheophyta</taxon>
        <taxon>Spermatophyta</taxon>
        <taxon>Magnoliopsida</taxon>
        <taxon>eudicotyledons</taxon>
        <taxon>Gunneridae</taxon>
        <taxon>Pentapetalae</taxon>
        <taxon>rosids</taxon>
        <taxon>fabids</taxon>
        <taxon>Malpighiales</taxon>
        <taxon>Salicaceae</taxon>
        <taxon>Saliceae</taxon>
        <taxon>Populus</taxon>
    </lineage>
</organism>
<proteinExistence type="predicted"/>
<gene>
    <name evidence="1" type="ORF">D5086_007433</name>
</gene>
<reference evidence="1 2" key="1">
    <citation type="journal article" date="2024" name="Plant Biotechnol. J.">
        <title>Genome and CRISPR/Cas9 system of a widespread forest tree (Populus alba) in the world.</title>
        <authorList>
            <person name="Liu Y.J."/>
            <person name="Jiang P.F."/>
            <person name="Han X.M."/>
            <person name="Li X.Y."/>
            <person name="Wang H.M."/>
            <person name="Wang Y.J."/>
            <person name="Wang X.X."/>
            <person name="Zeng Q.Y."/>
        </authorList>
    </citation>
    <scope>NUCLEOTIDE SEQUENCE [LARGE SCALE GENOMIC DNA]</scope>
    <source>
        <strain evidence="2">cv. PAL-ZL1</strain>
    </source>
</reference>
<sequence>MLSTYRGDGINDACINHMLYNYILTRLPHMRSRGDRAIDHRRSDRVWSTLPQSQRDDLTDIVTRPNALNLQR</sequence>
<dbReference type="EMBL" id="RCHU02000003">
    <property type="protein sequence ID" value="KAL3599515.1"/>
    <property type="molecule type" value="Genomic_DNA"/>
</dbReference>
<name>A0ACC4CNS5_POPAL</name>
<accession>A0ACC4CNS5</accession>
<protein>
    <submittedName>
        <fullName evidence="1">Uncharacterized protein</fullName>
    </submittedName>
</protein>
<comment type="caution">
    <text evidence="1">The sequence shown here is derived from an EMBL/GenBank/DDBJ whole genome shotgun (WGS) entry which is preliminary data.</text>
</comment>